<organism evidence="3 4">
    <name type="scientific">Pseudoxanthomonas mexicana</name>
    <dbReference type="NCBI Taxonomy" id="128785"/>
    <lineage>
        <taxon>Bacteria</taxon>
        <taxon>Pseudomonadati</taxon>
        <taxon>Pseudomonadota</taxon>
        <taxon>Gammaproteobacteria</taxon>
        <taxon>Lysobacterales</taxon>
        <taxon>Lysobacteraceae</taxon>
        <taxon>Pseudoxanthomonas</taxon>
    </lineage>
</organism>
<evidence type="ECO:0008006" key="5">
    <source>
        <dbReference type="Google" id="ProtNLM"/>
    </source>
</evidence>
<reference evidence="3 4" key="1">
    <citation type="submission" date="2020-08" db="EMBL/GenBank/DDBJ databases">
        <title>Streptomycin resistant and MDR strain, P. mexicana.</title>
        <authorList>
            <person name="Ganesh-kumar S."/>
            <person name="Zhe T."/>
            <person name="Yu Z."/>
            <person name="Min Y."/>
        </authorList>
    </citation>
    <scope>NUCLEOTIDE SEQUENCE [LARGE SCALE GENOMIC DNA]</scope>
    <source>
        <strain evidence="3 4">GTZY</strain>
    </source>
</reference>
<sequence>MKTPMAVFAALWLAACNPATPDTAASTPDASPAGPVAAPPAAAPASAIADDPSAVNQAIDEALGDHVRYEAVIRQLQQAVAANDAAAVAALVDYPFATVRDGQSLKIADAEAFVRDYDRIMTPPIAEAIKRQRYSELMVNYKGVMFGNGEAWVNGICRDDACKNVDVRVVALQPTS</sequence>
<feature type="signal peptide" evidence="2">
    <location>
        <begin position="1"/>
        <end position="24"/>
    </location>
</feature>
<evidence type="ECO:0000256" key="2">
    <source>
        <dbReference type="SAM" id="SignalP"/>
    </source>
</evidence>
<dbReference type="RefSeq" id="WP_185894229.1">
    <property type="nucleotide sequence ID" value="NZ_CP060028.1"/>
</dbReference>
<keyword evidence="2" id="KW-0732">Signal</keyword>
<dbReference type="PROSITE" id="PS51257">
    <property type="entry name" value="PROKAR_LIPOPROTEIN"/>
    <property type="match status" value="1"/>
</dbReference>
<feature type="compositionally biased region" description="Low complexity" evidence="1">
    <location>
        <begin position="21"/>
        <end position="36"/>
    </location>
</feature>
<feature type="region of interest" description="Disordered" evidence="1">
    <location>
        <begin position="21"/>
        <end position="49"/>
    </location>
</feature>
<feature type="chain" id="PRO_5046130152" description="DUF4440 domain-containing protein" evidence="2">
    <location>
        <begin position="25"/>
        <end position="176"/>
    </location>
</feature>
<accession>A0ABX6R7I9</accession>
<keyword evidence="4" id="KW-1185">Reference proteome</keyword>
<protein>
    <recommendedName>
        <fullName evidence="5">DUF4440 domain-containing protein</fullName>
    </recommendedName>
</protein>
<dbReference type="EMBL" id="CP060028">
    <property type="protein sequence ID" value="QND78809.1"/>
    <property type="molecule type" value="Genomic_DNA"/>
</dbReference>
<proteinExistence type="predicted"/>
<dbReference type="Proteomes" id="UP000515506">
    <property type="component" value="Chromosome"/>
</dbReference>
<evidence type="ECO:0000313" key="4">
    <source>
        <dbReference type="Proteomes" id="UP000515506"/>
    </source>
</evidence>
<evidence type="ECO:0000313" key="3">
    <source>
        <dbReference type="EMBL" id="QND78809.1"/>
    </source>
</evidence>
<gene>
    <name evidence="3" type="ORF">H4W19_10420</name>
</gene>
<name>A0ABX6R7I9_PSEMX</name>
<evidence type="ECO:0000256" key="1">
    <source>
        <dbReference type="SAM" id="MobiDB-lite"/>
    </source>
</evidence>